<dbReference type="AlphaFoldDB" id="A0A310SUF1"/>
<accession>A0A310SUF1</accession>
<sequence>MKIVPIQPRYSNKEQRNENDIPALGFLLVLKRDREENEREPRFTKRIVIDFRNGRLQSPYTWRQLPGESFYAYEKNLKTGTNNPQVQCPLTSEIFLASSSLGARGTEYLLDTFQRSRAKQRRDYLLTYLLFARSANEKSAVIVQPEPEASGTNLFQK</sequence>
<evidence type="ECO:0000313" key="1">
    <source>
        <dbReference type="EMBL" id="OAD60756.1"/>
    </source>
</evidence>
<evidence type="ECO:0000313" key="2">
    <source>
        <dbReference type="Proteomes" id="UP000250275"/>
    </source>
</evidence>
<name>A0A310SUF1_9HYME</name>
<dbReference type="Proteomes" id="UP000250275">
    <property type="component" value="Unassembled WGS sequence"/>
</dbReference>
<keyword evidence="2" id="KW-1185">Reference proteome</keyword>
<reference evidence="1 2" key="1">
    <citation type="submission" date="2015-07" db="EMBL/GenBank/DDBJ databases">
        <title>The genome of Eufriesea mexicana.</title>
        <authorList>
            <person name="Pan H."/>
            <person name="Kapheim K."/>
        </authorList>
    </citation>
    <scope>NUCLEOTIDE SEQUENCE [LARGE SCALE GENOMIC DNA]</scope>
    <source>
        <strain evidence="1">0111107269</strain>
        <tissue evidence="1">Whole body</tissue>
    </source>
</reference>
<dbReference type="EMBL" id="KQ760357">
    <property type="protein sequence ID" value="OAD60756.1"/>
    <property type="molecule type" value="Genomic_DNA"/>
</dbReference>
<proteinExistence type="predicted"/>
<organism evidence="1 2">
    <name type="scientific">Eufriesea mexicana</name>
    <dbReference type="NCBI Taxonomy" id="516756"/>
    <lineage>
        <taxon>Eukaryota</taxon>
        <taxon>Metazoa</taxon>
        <taxon>Ecdysozoa</taxon>
        <taxon>Arthropoda</taxon>
        <taxon>Hexapoda</taxon>
        <taxon>Insecta</taxon>
        <taxon>Pterygota</taxon>
        <taxon>Neoptera</taxon>
        <taxon>Endopterygota</taxon>
        <taxon>Hymenoptera</taxon>
        <taxon>Apocrita</taxon>
        <taxon>Aculeata</taxon>
        <taxon>Apoidea</taxon>
        <taxon>Anthophila</taxon>
        <taxon>Apidae</taxon>
        <taxon>Eufriesea</taxon>
    </lineage>
</organism>
<gene>
    <name evidence="1" type="ORF">WN48_04786</name>
</gene>
<protein>
    <submittedName>
        <fullName evidence="1">Uncharacterized protein</fullName>
    </submittedName>
</protein>